<dbReference type="CDD" id="cd01335">
    <property type="entry name" value="Radical_SAM"/>
    <property type="match status" value="1"/>
</dbReference>
<feature type="domain" description="Radical SAM core" evidence="17">
    <location>
        <begin position="120"/>
        <end position="332"/>
    </location>
</feature>
<feature type="binding site" evidence="14">
    <location>
        <position position="141"/>
    </location>
    <ligand>
        <name>[4Fe-4S] cluster</name>
        <dbReference type="ChEBI" id="CHEBI:49883"/>
        <note>4Fe-4S-S-AdoMet</note>
    </ligand>
</feature>
<dbReference type="Gene3D" id="6.20.120.40">
    <property type="match status" value="1"/>
</dbReference>
<feature type="modified residue" description="N6-(pyridoxal phosphate)lysine" evidence="15">
    <location>
        <position position="346"/>
    </location>
</feature>
<evidence type="ECO:0000259" key="17">
    <source>
        <dbReference type="PROSITE" id="PS51918"/>
    </source>
</evidence>
<comment type="cofactor">
    <cofactor evidence="3">
        <name>[4Fe-4S] cluster</name>
        <dbReference type="ChEBI" id="CHEBI:49883"/>
    </cofactor>
</comment>
<dbReference type="InterPro" id="IPR007197">
    <property type="entry name" value="rSAM"/>
</dbReference>
<evidence type="ECO:0000256" key="12">
    <source>
        <dbReference type="ARBA" id="ARBA00023014"/>
    </source>
</evidence>
<dbReference type="GO" id="GO:0050066">
    <property type="term" value="F:L-lysine 2,3-aminomutase activity"/>
    <property type="evidence" value="ECO:0007669"/>
    <property type="project" value="UniProtKB-EC"/>
</dbReference>
<evidence type="ECO:0000256" key="14">
    <source>
        <dbReference type="PIRSR" id="PIRSR004911-1"/>
    </source>
</evidence>
<dbReference type="RefSeq" id="WP_120190516.1">
    <property type="nucleotide sequence ID" value="NZ_MCHY01000009.1"/>
</dbReference>
<evidence type="ECO:0000256" key="4">
    <source>
        <dbReference type="ARBA" id="ARBA00008703"/>
    </source>
</evidence>
<keyword evidence="13" id="KW-0413">Isomerase</keyword>
<dbReference type="PANTHER" id="PTHR30538:SF1">
    <property type="entry name" value="L-LYSINE 2,3-AMINOMUTASE"/>
    <property type="match status" value="1"/>
</dbReference>
<dbReference type="InterPro" id="IPR003739">
    <property type="entry name" value="Lys_aminomutase/Glu_NH3_mut"/>
</dbReference>
<dbReference type="Gene3D" id="3.20.20.70">
    <property type="entry name" value="Aldolase class I"/>
    <property type="match status" value="1"/>
</dbReference>
<dbReference type="PANTHER" id="PTHR30538">
    <property type="entry name" value="LYSINE 2,3-AMINOMUTASE-RELATED"/>
    <property type="match status" value="1"/>
</dbReference>
<reference evidence="18 19" key="1">
    <citation type="submission" date="2016-08" db="EMBL/GenBank/DDBJ databases">
        <title>Novel Firmicute Genomes.</title>
        <authorList>
            <person name="Poppleton D.I."/>
            <person name="Gribaldo S."/>
        </authorList>
    </citation>
    <scope>NUCLEOTIDE SEQUENCE [LARGE SCALE GENOMIC DNA]</scope>
    <source>
        <strain evidence="18 19">RAOx-1</strain>
    </source>
</reference>
<dbReference type="SFLD" id="SFLDF00283">
    <property type="entry name" value="L-lysine_2_3-aminomutase_(LAM"/>
    <property type="match status" value="1"/>
</dbReference>
<feature type="binding site" evidence="14">
    <location>
        <position position="134"/>
    </location>
    <ligand>
        <name>[4Fe-4S] cluster</name>
        <dbReference type="ChEBI" id="CHEBI:49883"/>
        <note>4Fe-4S-S-AdoMet</note>
    </ligand>
</feature>
<evidence type="ECO:0000256" key="1">
    <source>
        <dbReference type="ARBA" id="ARBA00000911"/>
    </source>
</evidence>
<keyword evidence="11" id="KW-0408">Iron</keyword>
<evidence type="ECO:0000256" key="15">
    <source>
        <dbReference type="PIRSR" id="PIRSR603739-50"/>
    </source>
</evidence>
<keyword evidence="7 14" id="KW-0004">4Fe-4S</keyword>
<comment type="cofactor">
    <cofactor evidence="2 15">
        <name>pyridoxal 5'-phosphate</name>
        <dbReference type="ChEBI" id="CHEBI:597326"/>
    </cofactor>
</comment>
<evidence type="ECO:0000256" key="7">
    <source>
        <dbReference type="ARBA" id="ARBA00022485"/>
    </source>
</evidence>
<dbReference type="SFLD" id="SFLDG01070">
    <property type="entry name" value="PLP-dependent"/>
    <property type="match status" value="1"/>
</dbReference>
<keyword evidence="12 14" id="KW-0411">Iron-sulfur</keyword>
<feature type="binding site" evidence="14">
    <location>
        <position position="138"/>
    </location>
    <ligand>
        <name>[4Fe-4S] cluster</name>
        <dbReference type="ChEBI" id="CHEBI:49883"/>
        <note>4Fe-4S-S-AdoMet</note>
    </ligand>
</feature>
<accession>A0A419SGW3</accession>
<dbReference type="EC" id="5.4.3.2" evidence="5"/>
<evidence type="ECO:0000256" key="8">
    <source>
        <dbReference type="ARBA" id="ARBA00022691"/>
    </source>
</evidence>
<keyword evidence="9 14" id="KW-0479">Metal-binding</keyword>
<evidence type="ECO:0000256" key="13">
    <source>
        <dbReference type="ARBA" id="ARBA00023235"/>
    </source>
</evidence>
<dbReference type="OrthoDB" id="9768064at2"/>
<evidence type="ECO:0000313" key="18">
    <source>
        <dbReference type="EMBL" id="RKD23027.1"/>
    </source>
</evidence>
<proteinExistence type="inferred from homology"/>
<evidence type="ECO:0000256" key="5">
    <source>
        <dbReference type="ARBA" id="ARBA00012144"/>
    </source>
</evidence>
<dbReference type="Gene3D" id="6.10.140.1170">
    <property type="match status" value="1"/>
</dbReference>
<dbReference type="NCBIfam" id="TIGR00238">
    <property type="entry name" value="KamA family radical SAM protein"/>
    <property type="match status" value="1"/>
</dbReference>
<protein>
    <recommendedName>
        <fullName evidence="6">L-lysine 2,3-aminomutase</fullName>
        <ecNumber evidence="5">5.4.3.2</ecNumber>
    </recommendedName>
</protein>
<feature type="compositionally biased region" description="Basic and acidic residues" evidence="16">
    <location>
        <begin position="422"/>
        <end position="471"/>
    </location>
</feature>
<evidence type="ECO:0000256" key="9">
    <source>
        <dbReference type="ARBA" id="ARBA00022723"/>
    </source>
</evidence>
<keyword evidence="8" id="KW-0949">S-adenosyl-L-methionine</keyword>
<dbReference type="AlphaFoldDB" id="A0A419SGW3"/>
<evidence type="ECO:0000256" key="3">
    <source>
        <dbReference type="ARBA" id="ARBA00001966"/>
    </source>
</evidence>
<comment type="similarity">
    <text evidence="4">Belongs to the radical SAM superfamily. KamA family.</text>
</comment>
<dbReference type="Pfam" id="PF12544">
    <property type="entry name" value="LAM_C"/>
    <property type="match status" value="1"/>
</dbReference>
<dbReference type="FunFam" id="3.20.20.70:FF:000095">
    <property type="entry name" value="Lysine 2,3-aminomutase"/>
    <property type="match status" value="1"/>
</dbReference>
<evidence type="ECO:0000256" key="2">
    <source>
        <dbReference type="ARBA" id="ARBA00001933"/>
    </source>
</evidence>
<dbReference type="EMBL" id="MCHY01000009">
    <property type="protein sequence ID" value="RKD23027.1"/>
    <property type="molecule type" value="Genomic_DNA"/>
</dbReference>
<dbReference type="SUPFAM" id="SSF102114">
    <property type="entry name" value="Radical SAM enzymes"/>
    <property type="match status" value="1"/>
</dbReference>
<feature type="region of interest" description="Disordered" evidence="16">
    <location>
        <begin position="417"/>
        <end position="471"/>
    </location>
</feature>
<dbReference type="InterPro" id="IPR013785">
    <property type="entry name" value="Aldolase_TIM"/>
</dbReference>
<evidence type="ECO:0000256" key="16">
    <source>
        <dbReference type="SAM" id="MobiDB-lite"/>
    </source>
</evidence>
<dbReference type="NCBIfam" id="TIGR03820">
    <property type="entry name" value="lys_2_3_AblA"/>
    <property type="match status" value="1"/>
</dbReference>
<dbReference type="InterPro" id="IPR058240">
    <property type="entry name" value="rSAM_sf"/>
</dbReference>
<name>A0A419SGW3_9BACL</name>
<dbReference type="GO" id="GO:0046872">
    <property type="term" value="F:metal ion binding"/>
    <property type="evidence" value="ECO:0007669"/>
    <property type="project" value="UniProtKB-KW"/>
</dbReference>
<keyword evidence="10 15" id="KW-0663">Pyridoxal phosphate</keyword>
<dbReference type="InterPro" id="IPR025895">
    <property type="entry name" value="LAM_C_dom"/>
</dbReference>
<evidence type="ECO:0000256" key="11">
    <source>
        <dbReference type="ARBA" id="ARBA00023004"/>
    </source>
</evidence>
<dbReference type="Pfam" id="PF04055">
    <property type="entry name" value="Radical_SAM"/>
    <property type="match status" value="1"/>
</dbReference>
<dbReference type="PIRSF" id="PIRSF004911">
    <property type="entry name" value="DUF160"/>
    <property type="match status" value="1"/>
</dbReference>
<dbReference type="SFLD" id="SFLDS00029">
    <property type="entry name" value="Radical_SAM"/>
    <property type="match status" value="1"/>
</dbReference>
<dbReference type="PROSITE" id="PS51918">
    <property type="entry name" value="RADICAL_SAM"/>
    <property type="match status" value="1"/>
</dbReference>
<dbReference type="GO" id="GO:0051539">
    <property type="term" value="F:4 iron, 4 sulfur cluster binding"/>
    <property type="evidence" value="ECO:0007669"/>
    <property type="project" value="UniProtKB-KW"/>
</dbReference>
<dbReference type="Proteomes" id="UP000284219">
    <property type="component" value="Unassembled WGS sequence"/>
</dbReference>
<gene>
    <name evidence="18" type="ORF">BEP19_12420</name>
</gene>
<comment type="caution">
    <text evidence="18">The sequence shown here is derived from an EMBL/GenBank/DDBJ whole genome shotgun (WGS) entry which is preliminary data.</text>
</comment>
<dbReference type="InterPro" id="IPR022459">
    <property type="entry name" value="Lysine_aminomutase"/>
</dbReference>
<sequence length="471" mass="53799">MNLDMSVTKRSWKDIEIWKDVSDEQWDDWMWQLTNTIRTVDDLKKVVNLTPDEEEGVRISTQTIPLNITPYYASLMDADDPECPIRMQSVPVSDEIMKTKYDMEDPLEEDEDSPVPGLTHRYPDRVLFLVTNQCSMYCRYCTRRRFSGQVGMGVPKKQLDDAIDYIRQTPEVRDVLLSGGDALLVNDRILEYVIKNLRSIPHVEIIRIGTRAPVVFPQRITENLCNILKKYHPVWVNTHFNTSLEITPEAVKACEMLANAGVPLGNQSVILAGINDSVHIMKKLMHDLVKIRVRPYYIYQCDLSEGIGHFRVPVSKGLEIMENLRGHTSGYAVPTFVVDAPGGGGKIAVQPNYIISQSPDKVVLRNFEGVITSYPEPKEYTPGKADAYFEKAYGEKEKKTDVGVAALMNDEKFNLVPQELNRMSKRESYEGKEDHSSLKDRRETRDQMIERKMKAEAKKRETGEDKMKASS</sequence>
<organism evidence="18 19">
    <name type="scientific">Ammoniphilus oxalaticus</name>
    <dbReference type="NCBI Taxonomy" id="66863"/>
    <lineage>
        <taxon>Bacteria</taxon>
        <taxon>Bacillati</taxon>
        <taxon>Bacillota</taxon>
        <taxon>Bacilli</taxon>
        <taxon>Bacillales</taxon>
        <taxon>Paenibacillaceae</taxon>
        <taxon>Aneurinibacillus group</taxon>
        <taxon>Ammoniphilus</taxon>
    </lineage>
</organism>
<keyword evidence="19" id="KW-1185">Reference proteome</keyword>
<evidence type="ECO:0000313" key="19">
    <source>
        <dbReference type="Proteomes" id="UP000284219"/>
    </source>
</evidence>
<evidence type="ECO:0000256" key="6">
    <source>
        <dbReference type="ARBA" id="ARBA00022363"/>
    </source>
</evidence>
<evidence type="ECO:0000256" key="10">
    <source>
        <dbReference type="ARBA" id="ARBA00022898"/>
    </source>
</evidence>
<comment type="catalytic activity">
    <reaction evidence="1">
        <text>L-lysine = (3S)-3,6-diaminohexanoate</text>
        <dbReference type="Rhea" id="RHEA:19177"/>
        <dbReference type="ChEBI" id="CHEBI:32551"/>
        <dbReference type="ChEBI" id="CHEBI:57434"/>
        <dbReference type="EC" id="5.4.3.2"/>
    </reaction>
</comment>